<evidence type="ECO:0000313" key="5">
    <source>
        <dbReference type="Proteomes" id="UP000012174"/>
    </source>
</evidence>
<dbReference type="InterPro" id="IPR036291">
    <property type="entry name" value="NAD(P)-bd_dom_sf"/>
</dbReference>
<dbReference type="PANTHER" id="PTHR24320">
    <property type="entry name" value="RETINOL DEHYDROGENASE"/>
    <property type="match status" value="1"/>
</dbReference>
<dbReference type="PRINTS" id="PR00081">
    <property type="entry name" value="GDHRDH"/>
</dbReference>
<dbReference type="InterPro" id="IPR002347">
    <property type="entry name" value="SDR_fam"/>
</dbReference>
<keyword evidence="5" id="KW-1185">Reference proteome</keyword>
<dbReference type="GO" id="GO:0016491">
    <property type="term" value="F:oxidoreductase activity"/>
    <property type="evidence" value="ECO:0007669"/>
    <property type="project" value="UniProtKB-KW"/>
</dbReference>
<name>M7TIT0_EUTLA</name>
<dbReference type="Pfam" id="PF00106">
    <property type="entry name" value="adh_short"/>
    <property type="match status" value="1"/>
</dbReference>
<keyword evidence="2" id="KW-0521">NADP</keyword>
<accession>M7TIT0</accession>
<dbReference type="SUPFAM" id="SSF51735">
    <property type="entry name" value="NAD(P)-binding Rossmann-fold domains"/>
    <property type="match status" value="1"/>
</dbReference>
<dbReference type="InterPro" id="IPR020904">
    <property type="entry name" value="Sc_DH/Rdtase_CS"/>
</dbReference>
<organism evidence="4 5">
    <name type="scientific">Eutypa lata (strain UCR-EL1)</name>
    <name type="common">Grapevine dieback disease fungus</name>
    <name type="synonym">Eutypa armeniacae</name>
    <dbReference type="NCBI Taxonomy" id="1287681"/>
    <lineage>
        <taxon>Eukaryota</taxon>
        <taxon>Fungi</taxon>
        <taxon>Dikarya</taxon>
        <taxon>Ascomycota</taxon>
        <taxon>Pezizomycotina</taxon>
        <taxon>Sordariomycetes</taxon>
        <taxon>Xylariomycetidae</taxon>
        <taxon>Xylariales</taxon>
        <taxon>Diatrypaceae</taxon>
        <taxon>Eutypa</taxon>
    </lineage>
</organism>
<gene>
    <name evidence="4" type="ORF">UCREL1_6393</name>
</gene>
<dbReference type="Proteomes" id="UP000012174">
    <property type="component" value="Unassembled WGS sequence"/>
</dbReference>
<dbReference type="EMBL" id="KB706612">
    <property type="protein sequence ID" value="EMR66610.1"/>
    <property type="molecule type" value="Genomic_DNA"/>
</dbReference>
<dbReference type="PANTHER" id="PTHR24320:SF152">
    <property type="entry name" value="SHORT-CHAIN DEHYDROGENASE_REDUCTASE FAMILY PROTEIN"/>
    <property type="match status" value="1"/>
</dbReference>
<dbReference type="HOGENOM" id="CLU_010194_44_3_1"/>
<reference evidence="5" key="1">
    <citation type="journal article" date="2013" name="Genome Announc.">
        <title>Draft genome sequence of the grapevine dieback fungus Eutypa lata UCR-EL1.</title>
        <authorList>
            <person name="Blanco-Ulate B."/>
            <person name="Rolshausen P.E."/>
            <person name="Cantu D."/>
        </authorList>
    </citation>
    <scope>NUCLEOTIDE SEQUENCE [LARGE SCALE GENOMIC DNA]</scope>
    <source>
        <strain evidence="5">UCR-EL1</strain>
    </source>
</reference>
<proteinExistence type="inferred from homology"/>
<dbReference type="OMA" id="IASHEQY"/>
<keyword evidence="3" id="KW-0560">Oxidoreductase</keyword>
<protein>
    <submittedName>
        <fullName evidence="4">Putative short-chain protein</fullName>
    </submittedName>
</protein>
<evidence type="ECO:0000256" key="3">
    <source>
        <dbReference type="ARBA" id="ARBA00023002"/>
    </source>
</evidence>
<evidence type="ECO:0000313" key="4">
    <source>
        <dbReference type="EMBL" id="EMR66610.1"/>
    </source>
</evidence>
<evidence type="ECO:0000256" key="1">
    <source>
        <dbReference type="ARBA" id="ARBA00006484"/>
    </source>
</evidence>
<comment type="similarity">
    <text evidence="1">Belongs to the short-chain dehydrogenases/reductases (SDR) family.</text>
</comment>
<dbReference type="KEGG" id="ela:UCREL1_6393"/>
<dbReference type="eggNOG" id="KOG1208">
    <property type="taxonomic scope" value="Eukaryota"/>
</dbReference>
<dbReference type="OrthoDB" id="191139at2759"/>
<dbReference type="Gene3D" id="3.40.50.720">
    <property type="entry name" value="NAD(P)-binding Rossmann-like Domain"/>
    <property type="match status" value="1"/>
</dbReference>
<dbReference type="AlphaFoldDB" id="M7TIT0"/>
<sequence>MTTAKGTVLITGANGGLGSALADQIASQTKSAQSEFAGCHGLYAVRDATLAPALHSVLAKSPSHPHDIVSLDLTKLDSVRQEAETINARVTAEAIPPIRALILNAGFQDFGKQVWTDDGLDMTFAANYLGHWLLTLLLLKSMDKTSGRIVVVGSQAHDLHDKRNEVTGAFVDEKYRTVVHDQAGFEAIARGTWSSAQEDPSWRSGYRRYGAAKLFSVMMIHELQKRSDHDPVLSNICILSVDPGTMSTSLQRHAPWAIRIVMFKIIYPVIAFLWPDGQVRSTHKSASQVLRAAVESSQYPKSSYFVDNKPLETAEESRNAQKRELVWKESIRHANLQPGETVLSDWQ</sequence>
<evidence type="ECO:0000256" key="2">
    <source>
        <dbReference type="ARBA" id="ARBA00022857"/>
    </source>
</evidence>
<dbReference type="PROSITE" id="PS00061">
    <property type="entry name" value="ADH_SHORT"/>
    <property type="match status" value="1"/>
</dbReference>